<accession>A0ABY8FDU6</accession>
<proteinExistence type="predicted"/>
<organism evidence="1 2">
    <name type="scientific">Salinicola endophyticus</name>
    <dbReference type="NCBI Taxonomy" id="1949083"/>
    <lineage>
        <taxon>Bacteria</taxon>
        <taxon>Pseudomonadati</taxon>
        <taxon>Pseudomonadota</taxon>
        <taxon>Gammaproteobacteria</taxon>
        <taxon>Oceanospirillales</taxon>
        <taxon>Halomonadaceae</taxon>
        <taxon>Salinicola</taxon>
    </lineage>
</organism>
<evidence type="ECO:0000313" key="1">
    <source>
        <dbReference type="EMBL" id="WFF40994.1"/>
    </source>
</evidence>
<dbReference type="EMBL" id="CP035631">
    <property type="protein sequence ID" value="WFF40994.1"/>
    <property type="molecule type" value="Genomic_DNA"/>
</dbReference>
<gene>
    <name evidence="1" type="ORF">EVC62_05475</name>
</gene>
<reference evidence="1 2" key="1">
    <citation type="submission" date="2019-01" db="EMBL/GenBank/DDBJ databases">
        <title>Genome sequence of Salinicola endophyticus REST5.</title>
        <authorList>
            <person name="Nascimento F.X."/>
        </authorList>
    </citation>
    <scope>NUCLEOTIDE SEQUENCE [LARGE SCALE GENOMIC DNA]</scope>
    <source>
        <strain evidence="1 2">REST5</strain>
    </source>
</reference>
<keyword evidence="2" id="KW-1185">Reference proteome</keyword>
<name>A0ABY8FDU6_9GAMM</name>
<dbReference type="Proteomes" id="UP001321526">
    <property type="component" value="Chromosome"/>
</dbReference>
<evidence type="ECO:0000313" key="2">
    <source>
        <dbReference type="Proteomes" id="UP001321526"/>
    </source>
</evidence>
<dbReference type="NCBIfam" id="TIGR02444">
    <property type="entry name" value="TIGR02444 family protein"/>
    <property type="match status" value="1"/>
</dbReference>
<dbReference type="Pfam" id="PF09523">
    <property type="entry name" value="DUF2390"/>
    <property type="match status" value="1"/>
</dbReference>
<dbReference type="InterPro" id="IPR012659">
    <property type="entry name" value="CHP02444"/>
</dbReference>
<protein>
    <submittedName>
        <fullName evidence="1">TIGR02444 family protein</fullName>
    </submittedName>
</protein>
<sequence length="243" mass="27054">MPTLWPSCSIRSAPSISRRVPRCRASWRNAIMPGSRAHRMGAHSISQRRRHGVPMTTADAADALWDFALARYARPGAQARCLSLQDDHGYDVCELLWLAWLAEQRREPAPEAAPGLAGVRHWQETMTRPLRRRRRELKPTLETRPRLSELRQRLQQAELLAERETLARLAELPSRRSSAASELTAPHDRVAAALALCATWATPTRAQAPMADADTAPPAYATLQPLLTLWLAATPDAEPNPSC</sequence>